<name>A0A427YEA5_9TREE</name>
<feature type="region of interest" description="Disordered" evidence="1">
    <location>
        <begin position="513"/>
        <end position="533"/>
    </location>
</feature>
<comment type="caution">
    <text evidence="2">The sequence shown here is derived from an EMBL/GenBank/DDBJ whole genome shotgun (WGS) entry which is preliminary data.</text>
</comment>
<feature type="compositionally biased region" description="Low complexity" evidence="1">
    <location>
        <begin position="352"/>
        <end position="365"/>
    </location>
</feature>
<sequence length="561" mass="62350">MARSRSRSTATTPAKSRRGKSGSSKLRSRVASTKDTDKDTLGGADKKLGPKLFDAPGMVLDMCFGVQVGLELRDYVALAGTCRFFRDRFSDDVWQDLYFHFRQHPSKTSSLPLEYRDPLSTLPASSRVPDFVYIFNRLPAPPAPVQHYRPPGDRSTWTINQYLAYKRARAAAKDKMMYELREEERWRRTRVRLEDGVVWYHGSKRDRVGMIPAKRSGKPAGRGTAGRGKVTTSEPTIDGGEVGEVRAGEGRLEAGDPGTVKTTISAVPVIDLTGDGPVMEVGTAQETDTQDRGRVIPTIDLTIDTPRTDETNSDSTNSTTPNTAPIVHRSTKSRSRSKRTIHSPDDGDHHSSTSSRSRSSSGSKTPDLRALFFKPVPAETDESDLEVTRQTTVFVDAEYKKDRWKSEWREKVVWAVNHTVIEKKVAKKKFRLTEKDLAALKQELILYRCRDASKPRAMVNVAAAEALALRVHGGFLGYLAAMNKRELTLQRTAETRRRNKIAKYWIEAQAEAEANAEDGDGQQGMAFDGEDDEADVHSDGAGCACDVCRAQGLWLGVGYMF</sequence>
<evidence type="ECO:0000313" key="2">
    <source>
        <dbReference type="EMBL" id="RSH89430.1"/>
    </source>
</evidence>
<gene>
    <name evidence="2" type="ORF">EHS25_001979</name>
</gene>
<feature type="region of interest" description="Disordered" evidence="1">
    <location>
        <begin position="211"/>
        <end position="242"/>
    </location>
</feature>
<feature type="compositionally biased region" description="Basic and acidic residues" evidence="1">
    <location>
        <begin position="342"/>
        <end position="351"/>
    </location>
</feature>
<feature type="compositionally biased region" description="Basic residues" evidence="1">
    <location>
        <begin position="329"/>
        <end position="341"/>
    </location>
</feature>
<feature type="compositionally biased region" description="Basic and acidic residues" evidence="1">
    <location>
        <begin position="32"/>
        <end position="46"/>
    </location>
</feature>
<protein>
    <recommendedName>
        <fullName evidence="4">F-box domain-containing protein</fullName>
    </recommendedName>
</protein>
<evidence type="ECO:0008006" key="4">
    <source>
        <dbReference type="Google" id="ProtNLM"/>
    </source>
</evidence>
<evidence type="ECO:0000313" key="3">
    <source>
        <dbReference type="Proteomes" id="UP000279259"/>
    </source>
</evidence>
<dbReference type="AlphaFoldDB" id="A0A427YEA5"/>
<dbReference type="OrthoDB" id="68328at2759"/>
<evidence type="ECO:0000256" key="1">
    <source>
        <dbReference type="SAM" id="MobiDB-lite"/>
    </source>
</evidence>
<reference evidence="2 3" key="1">
    <citation type="submission" date="2018-11" db="EMBL/GenBank/DDBJ databases">
        <title>Genome sequence of Saitozyma podzolica DSM 27192.</title>
        <authorList>
            <person name="Aliyu H."/>
            <person name="Gorte O."/>
            <person name="Ochsenreither K."/>
        </authorList>
    </citation>
    <scope>NUCLEOTIDE SEQUENCE [LARGE SCALE GENOMIC DNA]</scope>
    <source>
        <strain evidence="2 3">DSM 27192</strain>
    </source>
</reference>
<keyword evidence="3" id="KW-1185">Reference proteome</keyword>
<proteinExistence type="predicted"/>
<dbReference type="STRING" id="1890683.A0A427YEA5"/>
<accession>A0A427YEA5</accession>
<feature type="region of interest" description="Disordered" evidence="1">
    <location>
        <begin position="283"/>
        <end position="369"/>
    </location>
</feature>
<feature type="compositionally biased region" description="Low complexity" evidence="1">
    <location>
        <begin position="313"/>
        <end position="323"/>
    </location>
</feature>
<dbReference type="Proteomes" id="UP000279259">
    <property type="component" value="Unassembled WGS sequence"/>
</dbReference>
<organism evidence="2 3">
    <name type="scientific">Saitozyma podzolica</name>
    <dbReference type="NCBI Taxonomy" id="1890683"/>
    <lineage>
        <taxon>Eukaryota</taxon>
        <taxon>Fungi</taxon>
        <taxon>Dikarya</taxon>
        <taxon>Basidiomycota</taxon>
        <taxon>Agaricomycotina</taxon>
        <taxon>Tremellomycetes</taxon>
        <taxon>Tremellales</taxon>
        <taxon>Trimorphomycetaceae</taxon>
        <taxon>Saitozyma</taxon>
    </lineage>
</organism>
<feature type="region of interest" description="Disordered" evidence="1">
    <location>
        <begin position="1"/>
        <end position="46"/>
    </location>
</feature>
<dbReference type="EMBL" id="RSCD01000013">
    <property type="protein sequence ID" value="RSH89430.1"/>
    <property type="molecule type" value="Genomic_DNA"/>
</dbReference>